<evidence type="ECO:0000313" key="5">
    <source>
        <dbReference type="Proteomes" id="UP000317171"/>
    </source>
</evidence>
<dbReference type="InterPro" id="IPR022742">
    <property type="entry name" value="Hydrolase_4"/>
</dbReference>
<dbReference type="InterPro" id="IPR029058">
    <property type="entry name" value="AB_hydrolase_fold"/>
</dbReference>
<feature type="domain" description="DUF3887" evidence="3">
    <location>
        <begin position="34"/>
        <end position="123"/>
    </location>
</feature>
<evidence type="ECO:0000256" key="1">
    <source>
        <dbReference type="SAM" id="SignalP"/>
    </source>
</evidence>
<evidence type="ECO:0000313" key="4">
    <source>
        <dbReference type="EMBL" id="QDT41352.1"/>
    </source>
</evidence>
<protein>
    <submittedName>
        <fullName evidence="4">Alpha/beta hydrolase family protein</fullName>
    </submittedName>
</protein>
<dbReference type="InterPro" id="IPR024981">
    <property type="entry name" value="DUF3887"/>
</dbReference>
<dbReference type="GO" id="GO:0052689">
    <property type="term" value="F:carboxylic ester hydrolase activity"/>
    <property type="evidence" value="ECO:0007669"/>
    <property type="project" value="TreeGrafter"/>
</dbReference>
<accession>A0A517RBU6</accession>
<feature type="domain" description="Serine aminopeptidase S33" evidence="2">
    <location>
        <begin position="193"/>
        <end position="411"/>
    </location>
</feature>
<feature type="chain" id="PRO_5021759491" evidence="1">
    <location>
        <begin position="23"/>
        <end position="444"/>
    </location>
</feature>
<dbReference type="Pfam" id="PF13026">
    <property type="entry name" value="DUF3887"/>
    <property type="match status" value="1"/>
</dbReference>
<dbReference type="PANTHER" id="PTHR43265:SF1">
    <property type="entry name" value="ESTERASE ESTD"/>
    <property type="match status" value="1"/>
</dbReference>
<keyword evidence="5" id="KW-1185">Reference proteome</keyword>
<evidence type="ECO:0000259" key="3">
    <source>
        <dbReference type="Pfam" id="PF13026"/>
    </source>
</evidence>
<dbReference type="EMBL" id="CP036269">
    <property type="protein sequence ID" value="QDT41352.1"/>
    <property type="molecule type" value="Genomic_DNA"/>
</dbReference>
<dbReference type="RefSeq" id="WP_145212792.1">
    <property type="nucleotide sequence ID" value="NZ_CP036269.1"/>
</dbReference>
<reference evidence="4 5" key="1">
    <citation type="submission" date="2019-02" db="EMBL/GenBank/DDBJ databases">
        <title>Deep-cultivation of Planctomycetes and their phenomic and genomic characterization uncovers novel biology.</title>
        <authorList>
            <person name="Wiegand S."/>
            <person name="Jogler M."/>
            <person name="Boedeker C."/>
            <person name="Pinto D."/>
            <person name="Vollmers J."/>
            <person name="Rivas-Marin E."/>
            <person name="Kohn T."/>
            <person name="Peeters S.H."/>
            <person name="Heuer A."/>
            <person name="Rast P."/>
            <person name="Oberbeckmann S."/>
            <person name="Bunk B."/>
            <person name="Jeske O."/>
            <person name="Meyerdierks A."/>
            <person name="Storesund J.E."/>
            <person name="Kallscheuer N."/>
            <person name="Luecker S."/>
            <person name="Lage O.M."/>
            <person name="Pohl T."/>
            <person name="Merkel B.J."/>
            <person name="Hornburger P."/>
            <person name="Mueller R.-W."/>
            <person name="Bruemmer F."/>
            <person name="Labrenz M."/>
            <person name="Spormann A.M."/>
            <person name="Op den Camp H."/>
            <person name="Overmann J."/>
            <person name="Amann R."/>
            <person name="Jetten M.S.M."/>
            <person name="Mascher T."/>
            <person name="Medema M.H."/>
            <person name="Devos D.P."/>
            <person name="Kaster A.-K."/>
            <person name="Ovreas L."/>
            <person name="Rohde M."/>
            <person name="Galperin M.Y."/>
            <person name="Jogler C."/>
        </authorList>
    </citation>
    <scope>NUCLEOTIDE SEQUENCE [LARGE SCALE GENOMIC DNA]</scope>
    <source>
        <strain evidence="4 5">Pan241w</strain>
    </source>
</reference>
<dbReference type="PANTHER" id="PTHR43265">
    <property type="entry name" value="ESTERASE ESTD"/>
    <property type="match status" value="1"/>
</dbReference>
<sequence precursor="true">MQRTRVFLVWLLALGLWQSVFATEQVKPERVKLAREFVEQMGQGEFEKVVQRFDRVMTKALPSDNLQAIWNGLVTQYGSFQEIKETRTEDLKKYKIVFVTCQFERGKLDAKVVFTEQNEITGLFFVPTGAYRTPGYVDRKAFEEVEVTVGKGLWAVPGTLSLPQGDKRVPAVVLVHGSGPNDRDETIGPNKPFRDLAHGLATRGIAVLRYEKRTKHHRLKMALISGGLTVKEESIDDAVAAVDTLAEQPRIDADRIFVLGHSLGGNLLPRIGGASDKIAGFISFAGSVRPLEDLVLDQVNYLLSLDGTITPEEQKSIETIKKQVEQVKSSALSEEVATSELPLGISATYWLDLRGYQPANRAKTLEKPFLILQGERDYQVTMVDFELWKQALGSRDDVKLISYPRLNHLFMAGEGKSTPSEYITPGNVEKRVVIDIAKWIKAQK</sequence>
<dbReference type="AlphaFoldDB" id="A0A517RBU6"/>
<dbReference type="KEGG" id="gaz:Pan241w_14120"/>
<proteinExistence type="predicted"/>
<dbReference type="Proteomes" id="UP000317171">
    <property type="component" value="Chromosome"/>
</dbReference>
<organism evidence="4 5">
    <name type="scientific">Gimesia alba</name>
    <dbReference type="NCBI Taxonomy" id="2527973"/>
    <lineage>
        <taxon>Bacteria</taxon>
        <taxon>Pseudomonadati</taxon>
        <taxon>Planctomycetota</taxon>
        <taxon>Planctomycetia</taxon>
        <taxon>Planctomycetales</taxon>
        <taxon>Planctomycetaceae</taxon>
        <taxon>Gimesia</taxon>
    </lineage>
</organism>
<dbReference type="Pfam" id="PF12146">
    <property type="entry name" value="Hydrolase_4"/>
    <property type="match status" value="1"/>
</dbReference>
<dbReference type="InterPro" id="IPR053145">
    <property type="entry name" value="AB_hydrolase_Est10"/>
</dbReference>
<keyword evidence="1" id="KW-0732">Signal</keyword>
<keyword evidence="4" id="KW-0378">Hydrolase</keyword>
<dbReference type="Gene3D" id="3.10.450.590">
    <property type="match status" value="1"/>
</dbReference>
<name>A0A517RBU6_9PLAN</name>
<evidence type="ECO:0000259" key="2">
    <source>
        <dbReference type="Pfam" id="PF12146"/>
    </source>
</evidence>
<gene>
    <name evidence="4" type="ORF">Pan241w_14120</name>
</gene>
<dbReference type="SUPFAM" id="SSF53474">
    <property type="entry name" value="alpha/beta-Hydrolases"/>
    <property type="match status" value="1"/>
</dbReference>
<dbReference type="OrthoDB" id="9809549at2"/>
<feature type="signal peptide" evidence="1">
    <location>
        <begin position="1"/>
        <end position="22"/>
    </location>
</feature>
<dbReference type="Gene3D" id="3.40.50.1820">
    <property type="entry name" value="alpha/beta hydrolase"/>
    <property type="match status" value="1"/>
</dbReference>